<organism evidence="2 3">
    <name type="scientific">Yersinia ruckeri</name>
    <dbReference type="NCBI Taxonomy" id="29486"/>
    <lineage>
        <taxon>Bacteria</taxon>
        <taxon>Pseudomonadati</taxon>
        <taxon>Pseudomonadota</taxon>
        <taxon>Gammaproteobacteria</taxon>
        <taxon>Enterobacterales</taxon>
        <taxon>Yersiniaceae</taxon>
        <taxon>Yersinia</taxon>
    </lineage>
</organism>
<keyword evidence="3" id="KW-1185">Reference proteome</keyword>
<keyword evidence="1" id="KW-0812">Transmembrane</keyword>
<dbReference type="EMBL" id="UHJG01000001">
    <property type="protein sequence ID" value="SUP99379.1"/>
    <property type="molecule type" value="Genomic_DNA"/>
</dbReference>
<evidence type="ECO:0000313" key="2">
    <source>
        <dbReference type="EMBL" id="SUP99379.1"/>
    </source>
</evidence>
<keyword evidence="1" id="KW-1133">Transmembrane helix</keyword>
<accession>A0A380QMF9</accession>
<dbReference type="Proteomes" id="UP000255169">
    <property type="component" value="Unassembled WGS sequence"/>
</dbReference>
<name>A0A380QMF9_YERRU</name>
<reference evidence="2 3" key="1">
    <citation type="submission" date="2018-06" db="EMBL/GenBank/DDBJ databases">
        <authorList>
            <consortium name="Pathogen Informatics"/>
            <person name="Doyle S."/>
        </authorList>
    </citation>
    <scope>NUCLEOTIDE SEQUENCE [LARGE SCALE GENOMIC DNA]</scope>
    <source>
        <strain evidence="2 3">NCTC10476</strain>
    </source>
</reference>
<evidence type="ECO:0000256" key="1">
    <source>
        <dbReference type="SAM" id="Phobius"/>
    </source>
</evidence>
<feature type="transmembrane region" description="Helical" evidence="1">
    <location>
        <begin position="7"/>
        <end position="25"/>
    </location>
</feature>
<dbReference type="AlphaFoldDB" id="A0A380QMF9"/>
<protein>
    <submittedName>
        <fullName evidence="2">Uncharacterized protein</fullName>
    </submittedName>
</protein>
<evidence type="ECO:0000313" key="3">
    <source>
        <dbReference type="Proteomes" id="UP000255169"/>
    </source>
</evidence>
<sequence>MHSAADYITLGLIALIFGACMYGLFVTPKQK</sequence>
<keyword evidence="1" id="KW-0472">Membrane</keyword>
<gene>
    <name evidence="2" type="ORF">NCTC10476_00609</name>
</gene>
<proteinExistence type="predicted"/>